<proteinExistence type="predicted"/>
<sequence length="327" mass="35099">MTISSTVDKHISSFAYFLALMNSNLFTTLMEGAAQLFETVSLADASDTSPVAQILQDVETRETAGRPENQLVEISKDKKRRRRHGRPISATVSPYFSPTAASSAVSPANVCPPTPNLGSSPSFTPSIPPSSVLPLLNVSLPTASSTDSIVSTPTHGRSPRAMPPQLHLPAQLPDTPEFTSSGIRRGLGLFAESGGLSDGLGILPRIKSIEEDESEMPSRIFLEEIYYSFSSPKSPSVVPPFPTNEPSAVGEIEDVFSNIGGLSPIAQSTPSGTGSSKGKHRIRSRLRVGSVESDMTEFMWDYVRPTIASRVMSMRAEGEDLERSAEC</sequence>
<comment type="caution">
    <text evidence="2">The sequence shown here is derived from an EMBL/GenBank/DDBJ whole genome shotgun (WGS) entry which is preliminary data.</text>
</comment>
<protein>
    <submittedName>
        <fullName evidence="2">Uncharacterized protein</fullName>
    </submittedName>
</protein>
<dbReference type="AlphaFoldDB" id="A0A4S4M825"/>
<dbReference type="Proteomes" id="UP000310158">
    <property type="component" value="Unassembled WGS sequence"/>
</dbReference>
<evidence type="ECO:0000313" key="3">
    <source>
        <dbReference type="Proteomes" id="UP000310158"/>
    </source>
</evidence>
<accession>A0A4S4M825</accession>
<gene>
    <name evidence="2" type="ORF">EW146_g272</name>
</gene>
<name>A0A4S4M825_9AGAM</name>
<evidence type="ECO:0000313" key="2">
    <source>
        <dbReference type="EMBL" id="THH21265.1"/>
    </source>
</evidence>
<feature type="region of interest" description="Disordered" evidence="1">
    <location>
        <begin position="144"/>
        <end position="163"/>
    </location>
</feature>
<keyword evidence="3" id="KW-1185">Reference proteome</keyword>
<feature type="compositionally biased region" description="Basic residues" evidence="1">
    <location>
        <begin position="77"/>
        <end position="86"/>
    </location>
</feature>
<dbReference type="EMBL" id="SGPL01000005">
    <property type="protein sequence ID" value="THH21265.1"/>
    <property type="molecule type" value="Genomic_DNA"/>
</dbReference>
<evidence type="ECO:0000256" key="1">
    <source>
        <dbReference type="SAM" id="MobiDB-lite"/>
    </source>
</evidence>
<feature type="region of interest" description="Disordered" evidence="1">
    <location>
        <begin position="264"/>
        <end position="283"/>
    </location>
</feature>
<feature type="region of interest" description="Disordered" evidence="1">
    <location>
        <begin position="61"/>
        <end position="93"/>
    </location>
</feature>
<feature type="compositionally biased region" description="Polar residues" evidence="1">
    <location>
        <begin position="144"/>
        <end position="155"/>
    </location>
</feature>
<organism evidence="2 3">
    <name type="scientific">Bondarzewia mesenterica</name>
    <dbReference type="NCBI Taxonomy" id="1095465"/>
    <lineage>
        <taxon>Eukaryota</taxon>
        <taxon>Fungi</taxon>
        <taxon>Dikarya</taxon>
        <taxon>Basidiomycota</taxon>
        <taxon>Agaricomycotina</taxon>
        <taxon>Agaricomycetes</taxon>
        <taxon>Russulales</taxon>
        <taxon>Bondarzewiaceae</taxon>
        <taxon>Bondarzewia</taxon>
    </lineage>
</organism>
<reference evidence="2 3" key="1">
    <citation type="submission" date="2019-02" db="EMBL/GenBank/DDBJ databases">
        <title>Genome sequencing of the rare red list fungi Bondarzewia mesenterica.</title>
        <authorList>
            <person name="Buettner E."/>
            <person name="Kellner H."/>
        </authorList>
    </citation>
    <scope>NUCLEOTIDE SEQUENCE [LARGE SCALE GENOMIC DNA]</scope>
    <source>
        <strain evidence="2 3">DSM 108281</strain>
    </source>
</reference>
<dbReference type="OrthoDB" id="10568229at2759"/>